<gene>
    <name evidence="1" type="ORF">NCTC12119_00164</name>
</gene>
<organism evidence="1 2">
    <name type="scientific">Buttiauxella agrestis</name>
    <dbReference type="NCBI Taxonomy" id="82977"/>
    <lineage>
        <taxon>Bacteria</taxon>
        <taxon>Pseudomonadati</taxon>
        <taxon>Pseudomonadota</taxon>
        <taxon>Gammaproteobacteria</taxon>
        <taxon>Enterobacterales</taxon>
        <taxon>Enterobacteriaceae</taxon>
        <taxon>Buttiauxella</taxon>
    </lineage>
</organism>
<reference evidence="1 2" key="1">
    <citation type="submission" date="2018-06" db="EMBL/GenBank/DDBJ databases">
        <authorList>
            <consortium name="Pathogen Informatics"/>
            <person name="Doyle S."/>
        </authorList>
    </citation>
    <scope>NUCLEOTIDE SEQUENCE [LARGE SCALE GENOMIC DNA]</scope>
    <source>
        <strain evidence="1 2">NCTC12119</strain>
    </source>
</reference>
<evidence type="ECO:0000313" key="2">
    <source>
        <dbReference type="Proteomes" id="UP000255528"/>
    </source>
</evidence>
<sequence length="69" mass="8060">MHDLIDKNHYFSACYCISLNGMLQLDFTVFMEEKYTSHSAVSENSWSIHWPHERSRKALLAHDVGFKVS</sequence>
<name>A0A381C1J7_9ENTR</name>
<proteinExistence type="predicted"/>
<dbReference type="AlphaFoldDB" id="A0A381C1J7"/>
<dbReference type="EMBL" id="UIGI01000001">
    <property type="protein sequence ID" value="SUW61765.1"/>
    <property type="molecule type" value="Genomic_DNA"/>
</dbReference>
<accession>A0A381C1J7</accession>
<evidence type="ECO:0000313" key="1">
    <source>
        <dbReference type="EMBL" id="SUW61765.1"/>
    </source>
</evidence>
<dbReference type="Proteomes" id="UP000255528">
    <property type="component" value="Unassembled WGS sequence"/>
</dbReference>
<protein>
    <submittedName>
        <fullName evidence="1">Uncharacterized protein</fullName>
    </submittedName>
</protein>